<evidence type="ECO:0000313" key="3">
    <source>
        <dbReference type="Proteomes" id="UP000308707"/>
    </source>
</evidence>
<name>A0A4U5JTF6_9GAMM</name>
<dbReference type="AlphaFoldDB" id="A0A4U5JTF6"/>
<dbReference type="Proteomes" id="UP000308707">
    <property type="component" value="Unassembled WGS sequence"/>
</dbReference>
<organism evidence="2 3">
    <name type="scientific">Luteimonas gilva</name>
    <dbReference type="NCBI Taxonomy" id="2572684"/>
    <lineage>
        <taxon>Bacteria</taxon>
        <taxon>Pseudomonadati</taxon>
        <taxon>Pseudomonadota</taxon>
        <taxon>Gammaproteobacteria</taxon>
        <taxon>Lysobacterales</taxon>
        <taxon>Lysobacteraceae</taxon>
        <taxon>Luteimonas</taxon>
    </lineage>
</organism>
<gene>
    <name evidence="2" type="ORF">FCE95_00010</name>
</gene>
<dbReference type="EMBL" id="SZUA01000001">
    <property type="protein sequence ID" value="TKR32755.1"/>
    <property type="molecule type" value="Genomic_DNA"/>
</dbReference>
<feature type="signal peptide" evidence="1">
    <location>
        <begin position="1"/>
        <end position="17"/>
    </location>
</feature>
<keyword evidence="3" id="KW-1185">Reference proteome</keyword>
<evidence type="ECO:0000313" key="2">
    <source>
        <dbReference type="EMBL" id="TKR32755.1"/>
    </source>
</evidence>
<comment type="caution">
    <text evidence="2">The sequence shown here is derived from an EMBL/GenBank/DDBJ whole genome shotgun (WGS) entry which is preliminary data.</text>
</comment>
<reference evidence="2 3" key="1">
    <citation type="submission" date="2019-04" db="EMBL/GenBank/DDBJ databases">
        <title>Reference strain of H23.</title>
        <authorList>
            <person name="Luo X."/>
        </authorList>
    </citation>
    <scope>NUCLEOTIDE SEQUENCE [LARGE SCALE GENOMIC DNA]</scope>
    <source>
        <strain evidence="2 3">H23</strain>
    </source>
</reference>
<proteinExistence type="predicted"/>
<protein>
    <submittedName>
        <fullName evidence="2">Uncharacterized protein</fullName>
    </submittedName>
</protein>
<dbReference type="RefSeq" id="WP_137264964.1">
    <property type="nucleotide sequence ID" value="NZ_SZUA01000001.1"/>
</dbReference>
<dbReference type="PROSITE" id="PS51257">
    <property type="entry name" value="PROKAR_LIPOPROTEIN"/>
    <property type="match status" value="1"/>
</dbReference>
<keyword evidence="1" id="KW-0732">Signal</keyword>
<feature type="chain" id="PRO_5020336827" evidence="1">
    <location>
        <begin position="18"/>
        <end position="145"/>
    </location>
</feature>
<sequence>MKLLLVAVLGMIGVGCADVNVPAGCGQLDEKLSEYQSAINEMKQLLDTGGGPVLRDVAISADGMQKKQAVMLKQCAAAIIALGPDCREYHLIGEVQDLRSSFRLIARVGMNRADPAGVEIVGAVLSSAKSKLAGSHTQKNCARNQ</sequence>
<accession>A0A4U5JTF6</accession>
<evidence type="ECO:0000256" key="1">
    <source>
        <dbReference type="SAM" id="SignalP"/>
    </source>
</evidence>